<feature type="compositionally biased region" description="Polar residues" evidence="5">
    <location>
        <begin position="559"/>
        <end position="574"/>
    </location>
</feature>
<feature type="region of interest" description="Disordered" evidence="5">
    <location>
        <begin position="49"/>
        <end position="291"/>
    </location>
</feature>
<evidence type="ECO:0000259" key="6">
    <source>
        <dbReference type="Pfam" id="PF12253"/>
    </source>
</evidence>
<feature type="domain" description="Chromatin assembly factor 1 subunit Cac1-like C-terminal" evidence="7">
    <location>
        <begin position="605"/>
        <end position="665"/>
    </location>
</feature>
<dbReference type="GO" id="GO:0006281">
    <property type="term" value="P:DNA repair"/>
    <property type="evidence" value="ECO:0007669"/>
    <property type="project" value="UniProtKB-KW"/>
</dbReference>
<feature type="region of interest" description="Disordered" evidence="5">
    <location>
        <begin position="451"/>
        <end position="479"/>
    </location>
</feature>
<evidence type="ECO:0000259" key="7">
    <source>
        <dbReference type="Pfam" id="PF21796"/>
    </source>
</evidence>
<dbReference type="GO" id="GO:0005634">
    <property type="term" value="C:nucleus"/>
    <property type="evidence" value="ECO:0007669"/>
    <property type="project" value="UniProtKB-SubCell"/>
</dbReference>
<feature type="compositionally biased region" description="Basic and acidic residues" evidence="5">
    <location>
        <begin position="149"/>
        <end position="224"/>
    </location>
</feature>
<evidence type="ECO:0000256" key="5">
    <source>
        <dbReference type="SAM" id="MobiDB-lite"/>
    </source>
</evidence>
<dbReference type="RefSeq" id="XP_045959301.1">
    <property type="nucleotide sequence ID" value="XM_046102385.1"/>
</dbReference>
<evidence type="ECO:0000313" key="8">
    <source>
        <dbReference type="EMBL" id="KAH6655036.1"/>
    </source>
</evidence>
<keyword evidence="3" id="KW-0234">DNA repair</keyword>
<dbReference type="Proteomes" id="UP000758603">
    <property type="component" value="Unassembled WGS sequence"/>
</dbReference>
<keyword evidence="2" id="KW-0227">DNA damage</keyword>
<dbReference type="Pfam" id="PF21796">
    <property type="entry name" value="Cac1_C"/>
    <property type="match status" value="1"/>
</dbReference>
<feature type="compositionally biased region" description="Low complexity" evidence="5">
    <location>
        <begin position="244"/>
        <end position="264"/>
    </location>
</feature>
<feature type="region of interest" description="Disordered" evidence="5">
    <location>
        <begin position="558"/>
        <end position="594"/>
    </location>
</feature>
<feature type="region of interest" description="Disordered" evidence="5">
    <location>
        <begin position="1"/>
        <end position="25"/>
    </location>
</feature>
<evidence type="ECO:0000256" key="2">
    <source>
        <dbReference type="ARBA" id="ARBA00022763"/>
    </source>
</evidence>
<dbReference type="InterPro" id="IPR048800">
    <property type="entry name" value="Cac1-like_C"/>
</dbReference>
<feature type="compositionally biased region" description="Polar residues" evidence="5">
    <location>
        <begin position="109"/>
        <end position="131"/>
    </location>
</feature>
<dbReference type="InterPro" id="IPR022043">
    <property type="entry name" value="CAF1A_DD"/>
</dbReference>
<accession>A0A9P8UMK7</accession>
<dbReference type="GO" id="GO:0033186">
    <property type="term" value="C:CAF-1 complex"/>
    <property type="evidence" value="ECO:0007669"/>
    <property type="project" value="TreeGrafter"/>
</dbReference>
<protein>
    <submittedName>
        <fullName evidence="8">Chromatin assembly factor 1 subunit A-domain-containing protein</fullName>
    </submittedName>
</protein>
<feature type="compositionally biased region" description="Polar residues" evidence="5">
    <location>
        <begin position="50"/>
        <end position="62"/>
    </location>
</feature>
<feature type="compositionally biased region" description="Low complexity" evidence="5">
    <location>
        <begin position="132"/>
        <end position="141"/>
    </location>
</feature>
<name>A0A9P8UMK7_9PEZI</name>
<dbReference type="OrthoDB" id="79480at2759"/>
<evidence type="ECO:0000256" key="1">
    <source>
        <dbReference type="ARBA" id="ARBA00004123"/>
    </source>
</evidence>
<evidence type="ECO:0000256" key="3">
    <source>
        <dbReference type="ARBA" id="ARBA00023204"/>
    </source>
</evidence>
<keyword evidence="4" id="KW-0539">Nucleus</keyword>
<dbReference type="GeneID" id="70131277"/>
<feature type="compositionally biased region" description="Polar residues" evidence="5">
    <location>
        <begin position="1"/>
        <end position="14"/>
    </location>
</feature>
<dbReference type="PANTHER" id="PTHR15272:SF0">
    <property type="entry name" value="CHROMATIN ASSEMBLY FACTOR 1 SUBUNIT A"/>
    <property type="match status" value="1"/>
</dbReference>
<sequence length="674" mass="74266">MPLLEMSTNIQVPESPSRKRSHDHFTEAAVEVETSSIVNPHITAEDASAINGSLQDVPSVSRTNHDIKRERSASISSDSELSVRDSPSPMQMDEFTPSTSPTAPAPTDTLATQVPGSSTLSASVQPQTATMSSSAAASSSAPAKKKRKTAAEKEAEEKERAMKKAKRDEEAAEKAKEKEEKEAAKAKEREEKEAVKAVKAAEKAKAIAEKEEKERRKREEEDKKKRAQPTLFGFLKTKPAVLGDVSPNKQSSSSSPPKAVDSSPIRLKAPLTSSVIASPSTTKELGEPKSEKSAYQKMFQEFYIKSDVKMAPTPFQMDDETRLTKSKILDEYIGGQRGDANVKPFDPISTFQFNGLPVPRGKQHLAVKKVMAEIFGDPLDSAPNNRTESQQVRFASVQDQLNSIPVKVLSFWEDVRPPYIGTVTSKPDVKLRKLGRQPNRRLLKLNYEYDSEAEWEEEEGEDLDDEEADDEENDGEEEMDDFLDDAEDVAAARPAFLGDSEPVSTGICYEDRKRLSHNASGEDCATVYKYRMEFLLEPLEHHHSIDPFSSDYWQPKATPGTSCAQSKISSSTKSVKAGMAPPPAPGSSTQAQPDWNTLVPKSLLGDFKRAVVSKDINFLTKVGIVDMLSKTFSSVTKNQVRATLDYVAERSSLPGAKKSAKVWVLRPEHALDKD</sequence>
<dbReference type="Pfam" id="PF12253">
    <property type="entry name" value="CAF1A_dimeriz"/>
    <property type="match status" value="1"/>
</dbReference>
<keyword evidence="9" id="KW-1185">Reference proteome</keyword>
<gene>
    <name evidence="8" type="ORF">BKA67DRAFT_559311</name>
</gene>
<dbReference type="EMBL" id="JAGPXC010000003">
    <property type="protein sequence ID" value="KAH6655036.1"/>
    <property type="molecule type" value="Genomic_DNA"/>
</dbReference>
<comment type="subcellular location">
    <subcellularLocation>
        <location evidence="1">Nucleus</location>
    </subcellularLocation>
</comment>
<dbReference type="AlphaFoldDB" id="A0A9P8UMK7"/>
<reference evidence="8" key="1">
    <citation type="journal article" date="2021" name="Nat. Commun.">
        <title>Genetic determinants of endophytism in the Arabidopsis root mycobiome.</title>
        <authorList>
            <person name="Mesny F."/>
            <person name="Miyauchi S."/>
            <person name="Thiergart T."/>
            <person name="Pickel B."/>
            <person name="Atanasova L."/>
            <person name="Karlsson M."/>
            <person name="Huettel B."/>
            <person name="Barry K.W."/>
            <person name="Haridas S."/>
            <person name="Chen C."/>
            <person name="Bauer D."/>
            <person name="Andreopoulos W."/>
            <person name="Pangilinan J."/>
            <person name="LaButti K."/>
            <person name="Riley R."/>
            <person name="Lipzen A."/>
            <person name="Clum A."/>
            <person name="Drula E."/>
            <person name="Henrissat B."/>
            <person name="Kohler A."/>
            <person name="Grigoriev I.V."/>
            <person name="Martin F.M."/>
            <person name="Hacquard S."/>
        </authorList>
    </citation>
    <scope>NUCLEOTIDE SEQUENCE</scope>
    <source>
        <strain evidence="8">MPI-SDFR-AT-0073</strain>
    </source>
</reference>
<feature type="compositionally biased region" description="Basic and acidic residues" evidence="5">
    <location>
        <begin position="63"/>
        <end position="72"/>
    </location>
</feature>
<feature type="compositionally biased region" description="Low complexity" evidence="5">
    <location>
        <begin position="96"/>
        <end position="107"/>
    </location>
</feature>
<dbReference type="PANTHER" id="PTHR15272">
    <property type="entry name" value="CHROMATIN ASSEMBLY FACTOR 1 SUBUNIT A CAF-1 SUBUNIT A"/>
    <property type="match status" value="1"/>
</dbReference>
<evidence type="ECO:0000313" key="9">
    <source>
        <dbReference type="Proteomes" id="UP000758603"/>
    </source>
</evidence>
<feature type="compositionally biased region" description="Polar residues" evidence="5">
    <location>
        <begin position="271"/>
        <end position="283"/>
    </location>
</feature>
<dbReference type="GO" id="GO:0006334">
    <property type="term" value="P:nucleosome assembly"/>
    <property type="evidence" value="ECO:0007669"/>
    <property type="project" value="TreeGrafter"/>
</dbReference>
<comment type="caution">
    <text evidence="8">The sequence shown here is derived from an EMBL/GenBank/DDBJ whole genome shotgun (WGS) entry which is preliminary data.</text>
</comment>
<evidence type="ECO:0000256" key="4">
    <source>
        <dbReference type="ARBA" id="ARBA00023242"/>
    </source>
</evidence>
<organism evidence="8 9">
    <name type="scientific">Truncatella angustata</name>
    <dbReference type="NCBI Taxonomy" id="152316"/>
    <lineage>
        <taxon>Eukaryota</taxon>
        <taxon>Fungi</taxon>
        <taxon>Dikarya</taxon>
        <taxon>Ascomycota</taxon>
        <taxon>Pezizomycotina</taxon>
        <taxon>Sordariomycetes</taxon>
        <taxon>Xylariomycetidae</taxon>
        <taxon>Amphisphaeriales</taxon>
        <taxon>Sporocadaceae</taxon>
        <taxon>Truncatella</taxon>
    </lineage>
</organism>
<proteinExistence type="predicted"/>
<feature type="domain" description="Chromatin assembly factor 1 subunit A dimerization" evidence="6">
    <location>
        <begin position="407"/>
        <end position="478"/>
    </location>
</feature>